<dbReference type="Proteomes" id="UP000577386">
    <property type="component" value="Unassembled WGS sequence"/>
</dbReference>
<evidence type="ECO:0000313" key="2">
    <source>
        <dbReference type="Proteomes" id="UP000577386"/>
    </source>
</evidence>
<sequence length="41" mass="4344">MMPRKTGDGGFPGIVPVAGHNWASQEAESAAEDRLNNLYGV</sequence>
<name>A0A7W3NUP3_STRMR</name>
<evidence type="ECO:0000313" key="1">
    <source>
        <dbReference type="EMBL" id="MBA9057100.1"/>
    </source>
</evidence>
<comment type="caution">
    <text evidence="1">The sequence shown here is derived from an EMBL/GenBank/DDBJ whole genome shotgun (WGS) entry which is preliminary data.</text>
</comment>
<dbReference type="RefSeq" id="WP_256638473.1">
    <property type="nucleotide sequence ID" value="NZ_BAAAHW010000010.1"/>
</dbReference>
<proteinExistence type="predicted"/>
<reference evidence="1 2" key="1">
    <citation type="submission" date="2020-08" db="EMBL/GenBank/DDBJ databases">
        <title>Sequencing the genomes of 1000 actinobacteria strains.</title>
        <authorList>
            <person name="Klenk H.-P."/>
        </authorList>
    </citation>
    <scope>NUCLEOTIDE SEQUENCE [LARGE SCALE GENOMIC DNA]</scope>
    <source>
        <strain evidence="1 2">DSM 41827</strain>
    </source>
</reference>
<dbReference type="GeneID" id="91467867"/>
<organism evidence="1 2">
    <name type="scientific">Streptomyces murinus</name>
    <dbReference type="NCBI Taxonomy" id="33900"/>
    <lineage>
        <taxon>Bacteria</taxon>
        <taxon>Bacillati</taxon>
        <taxon>Actinomycetota</taxon>
        <taxon>Actinomycetes</taxon>
        <taxon>Kitasatosporales</taxon>
        <taxon>Streptomycetaceae</taxon>
        <taxon>Streptomyces</taxon>
    </lineage>
</organism>
<dbReference type="EMBL" id="JACJIJ010000002">
    <property type="protein sequence ID" value="MBA9057100.1"/>
    <property type="molecule type" value="Genomic_DNA"/>
</dbReference>
<keyword evidence="2" id="KW-1185">Reference proteome</keyword>
<gene>
    <name evidence="1" type="ORF">HDA42_006278</name>
</gene>
<dbReference type="AlphaFoldDB" id="A0A7W3NUP3"/>
<protein>
    <submittedName>
        <fullName evidence="1">Uncharacterized protein</fullName>
    </submittedName>
</protein>
<accession>A0A7W3NUP3</accession>